<keyword evidence="4" id="KW-1185">Reference proteome</keyword>
<organism evidence="3 4">
    <name type="scientific">Cladophialophora bantiana (strain ATCC 10958 / CBS 173.52 / CDC B-1940 / NIH 8579)</name>
    <name type="common">Xylohypha bantiana</name>
    <dbReference type="NCBI Taxonomy" id="1442370"/>
    <lineage>
        <taxon>Eukaryota</taxon>
        <taxon>Fungi</taxon>
        <taxon>Dikarya</taxon>
        <taxon>Ascomycota</taxon>
        <taxon>Pezizomycotina</taxon>
        <taxon>Eurotiomycetes</taxon>
        <taxon>Chaetothyriomycetidae</taxon>
        <taxon>Chaetothyriales</taxon>
        <taxon>Herpotrichiellaceae</taxon>
        <taxon>Cladophialophora</taxon>
    </lineage>
</organism>
<accession>A0A0D2H1V6</accession>
<dbReference type="PANTHER" id="PTHR43008:SF8">
    <property type="entry name" value="BENZIL REDUCTASE ((S)-BENZOIN FORMING) IRC24"/>
    <property type="match status" value="1"/>
</dbReference>
<dbReference type="EMBL" id="KN847005">
    <property type="protein sequence ID" value="KIW87268.1"/>
    <property type="molecule type" value="Genomic_DNA"/>
</dbReference>
<dbReference type="GeneID" id="27705099"/>
<proteinExistence type="inferred from homology"/>
<evidence type="ECO:0000256" key="1">
    <source>
        <dbReference type="ARBA" id="ARBA00006484"/>
    </source>
</evidence>
<dbReference type="InterPro" id="IPR036291">
    <property type="entry name" value="NAD(P)-bd_dom_sf"/>
</dbReference>
<dbReference type="PRINTS" id="PR00081">
    <property type="entry name" value="GDHRDH"/>
</dbReference>
<dbReference type="Gene3D" id="3.40.50.720">
    <property type="entry name" value="NAD(P)-binding Rossmann-like Domain"/>
    <property type="match status" value="1"/>
</dbReference>
<protein>
    <recommendedName>
        <fullName evidence="5">NAD(P)-binding protein</fullName>
    </recommendedName>
</protein>
<dbReference type="SUPFAM" id="SSF51735">
    <property type="entry name" value="NAD(P)-binding Rossmann-fold domains"/>
    <property type="match status" value="1"/>
</dbReference>
<dbReference type="PANTHER" id="PTHR43008">
    <property type="entry name" value="BENZIL REDUCTASE"/>
    <property type="match status" value="1"/>
</dbReference>
<dbReference type="GO" id="GO:0016616">
    <property type="term" value="F:oxidoreductase activity, acting on the CH-OH group of donors, NAD or NADP as acceptor"/>
    <property type="evidence" value="ECO:0007669"/>
    <property type="project" value="UniProtKB-ARBA"/>
</dbReference>
<evidence type="ECO:0000313" key="4">
    <source>
        <dbReference type="Proteomes" id="UP000053789"/>
    </source>
</evidence>
<dbReference type="AlphaFoldDB" id="A0A0D2H1V6"/>
<dbReference type="InterPro" id="IPR002347">
    <property type="entry name" value="SDR_fam"/>
</dbReference>
<dbReference type="RefSeq" id="XP_016613937.1">
    <property type="nucleotide sequence ID" value="XM_016769878.1"/>
</dbReference>
<evidence type="ECO:0000256" key="2">
    <source>
        <dbReference type="ARBA" id="ARBA00023002"/>
    </source>
</evidence>
<dbReference type="HOGENOM" id="CLU_010194_2_11_1"/>
<gene>
    <name evidence="3" type="ORF">Z519_12171</name>
</gene>
<reference evidence="3" key="1">
    <citation type="submission" date="2015-01" db="EMBL/GenBank/DDBJ databases">
        <title>The Genome Sequence of Cladophialophora bantiana CBS 173.52.</title>
        <authorList>
            <consortium name="The Broad Institute Genomics Platform"/>
            <person name="Cuomo C."/>
            <person name="de Hoog S."/>
            <person name="Gorbushina A."/>
            <person name="Stielow B."/>
            <person name="Teixiera M."/>
            <person name="Abouelleil A."/>
            <person name="Chapman S.B."/>
            <person name="Priest M."/>
            <person name="Young S.K."/>
            <person name="Wortman J."/>
            <person name="Nusbaum C."/>
            <person name="Birren B."/>
        </authorList>
    </citation>
    <scope>NUCLEOTIDE SEQUENCE [LARGE SCALE GENOMIC DNA]</scope>
    <source>
        <strain evidence="3">CBS 173.52</strain>
    </source>
</reference>
<dbReference type="Proteomes" id="UP000053789">
    <property type="component" value="Unassembled WGS sequence"/>
</dbReference>
<evidence type="ECO:0008006" key="5">
    <source>
        <dbReference type="Google" id="ProtNLM"/>
    </source>
</evidence>
<sequence length="251" mass="26992">MADQVVIVTGAGNGIGLAMVKQLVASQKVSHVVAVDLNVENLEKLRQDHAQKLFLVSGDVSQSSTSALAVQTALDKAGRINTLILNAAIVKPIGPFPQLALADWKKAFDVNFFALIDMIQHAWPYLLKTEGNVLLTSTRVCLKPTESWTCYACTKSVLNYLCSCLPLEEPRIKVLAISPGAVDTNSMAGARNDANLSPAMQKFLDEIHAGGKLLRPEQPASAFVRIVETGIPQELTGSTINWDKVPGAMLS</sequence>
<dbReference type="VEuPathDB" id="FungiDB:Z519_12171"/>
<evidence type="ECO:0000313" key="3">
    <source>
        <dbReference type="EMBL" id="KIW87268.1"/>
    </source>
</evidence>
<dbReference type="GO" id="GO:0050664">
    <property type="term" value="F:oxidoreductase activity, acting on NAD(P)H, oxygen as acceptor"/>
    <property type="evidence" value="ECO:0007669"/>
    <property type="project" value="TreeGrafter"/>
</dbReference>
<name>A0A0D2H1V6_CLAB1</name>
<dbReference type="Pfam" id="PF00106">
    <property type="entry name" value="adh_short"/>
    <property type="match status" value="1"/>
</dbReference>
<keyword evidence="2" id="KW-0560">Oxidoreductase</keyword>
<dbReference type="OrthoDB" id="153074at2759"/>
<comment type="similarity">
    <text evidence="1">Belongs to the short-chain dehydrogenases/reductases (SDR) family.</text>
</comment>